<dbReference type="InterPro" id="IPR046496">
    <property type="entry name" value="DUF6589"/>
</dbReference>
<dbReference type="Proteomes" id="UP000541558">
    <property type="component" value="Unassembled WGS sequence"/>
</dbReference>
<dbReference type="EMBL" id="JAACJK010000061">
    <property type="protein sequence ID" value="KAF5335492.1"/>
    <property type="molecule type" value="Genomic_DNA"/>
</dbReference>
<reference evidence="3 4" key="1">
    <citation type="journal article" date="2020" name="ISME J.">
        <title>Uncovering the hidden diversity of litter-decomposition mechanisms in mushroom-forming fungi.</title>
        <authorList>
            <person name="Floudas D."/>
            <person name="Bentzer J."/>
            <person name="Ahren D."/>
            <person name="Johansson T."/>
            <person name="Persson P."/>
            <person name="Tunlid A."/>
        </authorList>
    </citation>
    <scope>NUCLEOTIDE SEQUENCE [LARGE SCALE GENOMIC DNA]</scope>
    <source>
        <strain evidence="3 4">CBS 175.51</strain>
    </source>
</reference>
<name>A0A8H5C5A9_9AGAR</name>
<comment type="caution">
    <text evidence="3">The sequence shown here is derived from an EMBL/GenBank/DDBJ whole genome shotgun (WGS) entry which is preliminary data.</text>
</comment>
<proteinExistence type="predicted"/>
<dbReference type="AlphaFoldDB" id="A0A8H5C5A9"/>
<feature type="compositionally biased region" description="Acidic residues" evidence="1">
    <location>
        <begin position="844"/>
        <end position="868"/>
    </location>
</feature>
<evidence type="ECO:0000313" key="4">
    <source>
        <dbReference type="Proteomes" id="UP000541558"/>
    </source>
</evidence>
<accession>A0A8H5C5A9</accession>
<dbReference type="Pfam" id="PF20231">
    <property type="entry name" value="DUF6589"/>
    <property type="match status" value="1"/>
</dbReference>
<feature type="compositionally biased region" description="Polar residues" evidence="1">
    <location>
        <begin position="1"/>
        <end position="12"/>
    </location>
</feature>
<dbReference type="OrthoDB" id="5424058at2759"/>
<gene>
    <name evidence="3" type="ORF">D9611_012206</name>
</gene>
<evidence type="ECO:0000259" key="2">
    <source>
        <dbReference type="Pfam" id="PF20231"/>
    </source>
</evidence>
<organism evidence="3 4">
    <name type="scientific">Ephemerocybe angulata</name>
    <dbReference type="NCBI Taxonomy" id="980116"/>
    <lineage>
        <taxon>Eukaryota</taxon>
        <taxon>Fungi</taxon>
        <taxon>Dikarya</taxon>
        <taxon>Basidiomycota</taxon>
        <taxon>Agaricomycotina</taxon>
        <taxon>Agaricomycetes</taxon>
        <taxon>Agaricomycetidae</taxon>
        <taxon>Agaricales</taxon>
        <taxon>Agaricineae</taxon>
        <taxon>Psathyrellaceae</taxon>
        <taxon>Ephemerocybe</taxon>
    </lineage>
</organism>
<feature type="domain" description="DUF6589" evidence="2">
    <location>
        <begin position="354"/>
        <end position="763"/>
    </location>
</feature>
<feature type="region of interest" description="Disordered" evidence="1">
    <location>
        <begin position="829"/>
        <end position="868"/>
    </location>
</feature>
<protein>
    <recommendedName>
        <fullName evidence="2">DUF6589 domain-containing protein</fullName>
    </recommendedName>
</protein>
<evidence type="ECO:0000256" key="1">
    <source>
        <dbReference type="SAM" id="MobiDB-lite"/>
    </source>
</evidence>
<sequence length="898" mass="101031">MPTSVPGPTQENDPPPEFRQYDPTGPRKPPRKRQKLIVLTDELRAQNQATWQEKQREREEERQLEVVRKEDMQRAEQEARLRATLEAIKEHGYPTLFSFISSLYSTRNQQISSQVSKMVSEHAPQLHDFILHRDVTDRSRTWIRSNFAVILSTEMDKITKILQPEWNGDVSAVLAGFSLAGLLAASTDIAPNLREIIRGLLGYNEDQATRKKKDVVLAAVLSILAQCRNEKSSEVQTVTGVFLFACGAPRTMYDVLNHAGFCLSYTQTVTKIKGLAAERLELTRQVVRERACQIVYDNVNIAFRVGEQREDKKDHFDNGTTATLLPLYGVPYGSLPLSLIPPRKTRRIAYSFEPSTDYLPTLQQITEVEDCMLWHIEEILLEHYPSLQERLKACPELTPPMVMAIPVHKTEQYPLPAALIDESTITGTLEVIDHIFFKTLKLSEDEVKAHGVFFVHGDQLTCALLDTTSGSRRDDKVLADNPSRFVKPQMGLFHAKVAGTRCVANEFWGVANSKAAWSLWKVNTVLSRKPISGGWGVKPKQLPPYQTIVELVLRLALTANVLDGYRLYCGAGISLDVWVAGVKTHGDLRKVSRQVLEQLASGKRVHELRTRAVRDPVLENIILFNRDALILRAFQAAIKRGDIGTVVNVLAYWMVMFRGTGKMPKYADILFTTLAGLKAMDPKLRFDSLRNWLVNLSGKPNGFKEIDLLQEHHNFWLKIIYSAKGSNQSWKWLSLVSVCLFALRDVIKQVQRSFKTPYNGKKHTSPSIQADVAKLRGHLETHTIQTFTPDRVGNEGAVPSRDLLAAGAAYANTASAFKNFRDTRRAANYAQGRSAEPAHRTEGDESESDSEDELEDEVEMGTTEGELEDLVIGDDEFGNAREFIDILKGVMEKVVPGM</sequence>
<keyword evidence="4" id="KW-1185">Reference proteome</keyword>
<feature type="region of interest" description="Disordered" evidence="1">
    <location>
        <begin position="1"/>
        <end position="34"/>
    </location>
</feature>
<evidence type="ECO:0000313" key="3">
    <source>
        <dbReference type="EMBL" id="KAF5335492.1"/>
    </source>
</evidence>